<evidence type="ECO:0000313" key="2">
    <source>
        <dbReference type="EMBL" id="KAL3836367.1"/>
    </source>
</evidence>
<gene>
    <name evidence="2" type="ORF">ACJMK2_021800</name>
</gene>
<comment type="caution">
    <text evidence="2">The sequence shown here is derived from an EMBL/GenBank/DDBJ whole genome shotgun (WGS) entry which is preliminary data.</text>
</comment>
<sequence>MLNTDNGDTSHSTEKCNQTSETVPYNTQAEYSTVLNTEPRQNKPQQKCVTGTLNIYPYHVHWLNDENNVTYPEQTQKQYHQSADKGGTDSYDTVHYADNHATEFRDDTYDSTTIHHTTLPDPTYDHSSFKQNVDHISDHSKSGTLNKDMGYLDHSCDTTLQRSMQEIDPTYDHI</sequence>
<proteinExistence type="predicted"/>
<reference evidence="2 3" key="1">
    <citation type="submission" date="2024-11" db="EMBL/GenBank/DDBJ databases">
        <title>Chromosome-level genome assembly of the freshwater bivalve Anodonta woodiana.</title>
        <authorList>
            <person name="Chen X."/>
        </authorList>
    </citation>
    <scope>NUCLEOTIDE SEQUENCE [LARGE SCALE GENOMIC DNA]</scope>
    <source>
        <strain evidence="2">MN2024</strain>
        <tissue evidence="2">Gills</tissue>
    </source>
</reference>
<accession>A0ABD3THU4</accession>
<protein>
    <submittedName>
        <fullName evidence="2">Uncharacterized protein</fullName>
    </submittedName>
</protein>
<feature type="region of interest" description="Disordered" evidence="1">
    <location>
        <begin position="1"/>
        <end position="27"/>
    </location>
</feature>
<organism evidence="2 3">
    <name type="scientific">Sinanodonta woodiana</name>
    <name type="common">Chinese pond mussel</name>
    <name type="synonym">Anodonta woodiana</name>
    <dbReference type="NCBI Taxonomy" id="1069815"/>
    <lineage>
        <taxon>Eukaryota</taxon>
        <taxon>Metazoa</taxon>
        <taxon>Spiralia</taxon>
        <taxon>Lophotrochozoa</taxon>
        <taxon>Mollusca</taxon>
        <taxon>Bivalvia</taxon>
        <taxon>Autobranchia</taxon>
        <taxon>Heteroconchia</taxon>
        <taxon>Palaeoheterodonta</taxon>
        <taxon>Unionida</taxon>
        <taxon>Unionoidea</taxon>
        <taxon>Unionidae</taxon>
        <taxon>Unioninae</taxon>
        <taxon>Sinanodonta</taxon>
    </lineage>
</organism>
<dbReference type="Proteomes" id="UP001634394">
    <property type="component" value="Unassembled WGS sequence"/>
</dbReference>
<dbReference type="AlphaFoldDB" id="A0ABD3THU4"/>
<dbReference type="EMBL" id="JBJQND010000018">
    <property type="protein sequence ID" value="KAL3836367.1"/>
    <property type="molecule type" value="Genomic_DNA"/>
</dbReference>
<evidence type="ECO:0000313" key="3">
    <source>
        <dbReference type="Proteomes" id="UP001634394"/>
    </source>
</evidence>
<keyword evidence="3" id="KW-1185">Reference proteome</keyword>
<name>A0ABD3THU4_SINWO</name>
<evidence type="ECO:0000256" key="1">
    <source>
        <dbReference type="SAM" id="MobiDB-lite"/>
    </source>
</evidence>